<dbReference type="Gene3D" id="3.40.630.30">
    <property type="match status" value="1"/>
</dbReference>
<comment type="caution">
    <text evidence="2">The sequence shown here is derived from an EMBL/GenBank/DDBJ whole genome shotgun (WGS) entry which is preliminary data.</text>
</comment>
<reference evidence="2 3" key="1">
    <citation type="submission" date="2014-11" db="EMBL/GenBank/DDBJ databases">
        <title>Genome sequence of Flavihumibacter solisilvae 3-3.</title>
        <authorList>
            <person name="Zhou G."/>
            <person name="Li M."/>
            <person name="Wang G."/>
        </authorList>
    </citation>
    <scope>NUCLEOTIDE SEQUENCE [LARGE SCALE GENOMIC DNA]</scope>
    <source>
        <strain evidence="2 3">3-3</strain>
    </source>
</reference>
<dbReference type="InterPro" id="IPR016181">
    <property type="entry name" value="Acyl_CoA_acyltransferase"/>
</dbReference>
<evidence type="ECO:0000313" key="3">
    <source>
        <dbReference type="Proteomes" id="UP000031408"/>
    </source>
</evidence>
<dbReference type="EMBL" id="JSVC01000002">
    <property type="protein sequence ID" value="KIC95997.1"/>
    <property type="molecule type" value="Genomic_DNA"/>
</dbReference>
<name>A0A0C1L757_9BACT</name>
<dbReference type="GO" id="GO:0016747">
    <property type="term" value="F:acyltransferase activity, transferring groups other than amino-acyl groups"/>
    <property type="evidence" value="ECO:0007669"/>
    <property type="project" value="InterPro"/>
</dbReference>
<accession>A0A0C1L757</accession>
<sequence length="222" mass="24934">MALYTVSKTTLLPYTQAPAGLRIMVCTDIELLAAMGTTTEDDIRNRLANDHVAYVAYMNGQPAAFGWMARRTARIGELNHELLLPAGNRYLWNFRTMSRYRGLGIYPALLQFIIRSERKRAVRFWVIHAPENKSSLSGIIKAGFEYVGRLYTNANGFATIENTNTANDYRPLLELMDITLSSETVASCWNCSSPFLKKREADCCCSKEGNECIGQNLELTIA</sequence>
<gene>
    <name evidence="2" type="ORF">OI18_02045</name>
</gene>
<dbReference type="RefSeq" id="WP_039136724.1">
    <property type="nucleotide sequence ID" value="NZ_JSVC01000002.1"/>
</dbReference>
<keyword evidence="3" id="KW-1185">Reference proteome</keyword>
<dbReference type="CDD" id="cd04301">
    <property type="entry name" value="NAT_SF"/>
    <property type="match status" value="1"/>
</dbReference>
<dbReference type="AlphaFoldDB" id="A0A0C1L757"/>
<dbReference type="Proteomes" id="UP000031408">
    <property type="component" value="Unassembled WGS sequence"/>
</dbReference>
<evidence type="ECO:0000259" key="1">
    <source>
        <dbReference type="PROSITE" id="PS51186"/>
    </source>
</evidence>
<dbReference type="PROSITE" id="PS51186">
    <property type="entry name" value="GNAT"/>
    <property type="match status" value="1"/>
</dbReference>
<dbReference type="InterPro" id="IPR000182">
    <property type="entry name" value="GNAT_dom"/>
</dbReference>
<dbReference type="OrthoDB" id="825269at2"/>
<protein>
    <recommendedName>
        <fullName evidence="1">N-acetyltransferase domain-containing protein</fullName>
    </recommendedName>
</protein>
<proteinExistence type="predicted"/>
<dbReference type="SUPFAM" id="SSF55729">
    <property type="entry name" value="Acyl-CoA N-acyltransferases (Nat)"/>
    <property type="match status" value="1"/>
</dbReference>
<organism evidence="2 3">
    <name type="scientific">Flavihumibacter solisilvae</name>
    <dbReference type="NCBI Taxonomy" id="1349421"/>
    <lineage>
        <taxon>Bacteria</taxon>
        <taxon>Pseudomonadati</taxon>
        <taxon>Bacteroidota</taxon>
        <taxon>Chitinophagia</taxon>
        <taxon>Chitinophagales</taxon>
        <taxon>Chitinophagaceae</taxon>
        <taxon>Flavihumibacter</taxon>
    </lineage>
</organism>
<evidence type="ECO:0000313" key="2">
    <source>
        <dbReference type="EMBL" id="KIC95997.1"/>
    </source>
</evidence>
<feature type="domain" description="N-acetyltransferase" evidence="1">
    <location>
        <begin position="9"/>
        <end position="167"/>
    </location>
</feature>
<dbReference type="STRING" id="1349421.OI18_02045"/>